<dbReference type="InterPro" id="IPR050709">
    <property type="entry name" value="Biotin_Carboxyl_Carrier/Decarb"/>
</dbReference>
<comment type="pathway">
    <text evidence="1 8">Lipid metabolism; fatty acid biosynthesis.</text>
</comment>
<evidence type="ECO:0000256" key="2">
    <source>
        <dbReference type="ARBA" id="ARBA00017562"/>
    </source>
</evidence>
<keyword evidence="5 8" id="KW-0443">Lipid metabolism</keyword>
<accession>A0ABS9MF49</accession>
<organism evidence="10 11">
    <name type="scientific">Anaeromassilibacillus senegalensis</name>
    <dbReference type="NCBI Taxonomy" id="1673717"/>
    <lineage>
        <taxon>Bacteria</taxon>
        <taxon>Bacillati</taxon>
        <taxon>Bacillota</taxon>
        <taxon>Clostridia</taxon>
        <taxon>Eubacteriales</taxon>
        <taxon>Acutalibacteraceae</taxon>
        <taxon>Anaeromassilibacillus</taxon>
    </lineage>
</organism>
<comment type="caution">
    <text evidence="10">The sequence shown here is derived from an EMBL/GenBank/DDBJ whole genome shotgun (WGS) entry which is preliminary data.</text>
</comment>
<protein>
    <recommendedName>
        <fullName evidence="2 8">Biotin carboxyl carrier protein of acetyl-CoA carboxylase</fullName>
    </recommendedName>
</protein>
<evidence type="ECO:0000259" key="9">
    <source>
        <dbReference type="PROSITE" id="PS50968"/>
    </source>
</evidence>
<keyword evidence="3 8" id="KW-0444">Lipid biosynthesis</keyword>
<dbReference type="InterPro" id="IPR001882">
    <property type="entry name" value="Biotin_BS"/>
</dbReference>
<gene>
    <name evidence="10" type="primary">accB</name>
    <name evidence="10" type="ORF">L0P57_00520</name>
</gene>
<dbReference type="EMBL" id="JAKNHQ010000001">
    <property type="protein sequence ID" value="MCG4609430.1"/>
    <property type="molecule type" value="Genomic_DNA"/>
</dbReference>
<dbReference type="Proteomes" id="UP001298681">
    <property type="component" value="Unassembled WGS sequence"/>
</dbReference>
<evidence type="ECO:0000256" key="5">
    <source>
        <dbReference type="ARBA" id="ARBA00023098"/>
    </source>
</evidence>
<sequence>MKIEEIRELAQIMKENGLGILELQEDGTNLRMEAASAAAPAAPAVVPVVQAVPAAAPVQAAPAAPASAASAAPVATQDGTPVDFNNLKEVKSPMVGVFYQAPSPEADPYVRVGSKVKKGDVLCVIEAMKLLNEITADTDGEIVDVCVENGQLVEYGQVLFKIF</sequence>
<name>A0ABS9MF49_9FIRM</name>
<evidence type="ECO:0000256" key="4">
    <source>
        <dbReference type="ARBA" id="ARBA00022832"/>
    </source>
</evidence>
<dbReference type="InterPro" id="IPR011053">
    <property type="entry name" value="Single_hybrid_motif"/>
</dbReference>
<keyword evidence="6 8" id="KW-0275">Fatty acid biosynthesis</keyword>
<dbReference type="Pfam" id="PF00364">
    <property type="entry name" value="Biotin_lipoyl"/>
    <property type="match status" value="1"/>
</dbReference>
<evidence type="ECO:0000256" key="1">
    <source>
        <dbReference type="ARBA" id="ARBA00005194"/>
    </source>
</evidence>
<dbReference type="CDD" id="cd06850">
    <property type="entry name" value="biotinyl_domain"/>
    <property type="match status" value="1"/>
</dbReference>
<reference evidence="10 11" key="1">
    <citation type="submission" date="2022-01" db="EMBL/GenBank/DDBJ databases">
        <title>Collection of gut derived symbiotic bacterial strains cultured from healthy donors.</title>
        <authorList>
            <person name="Lin H."/>
            <person name="Kohout C."/>
            <person name="Waligurski E."/>
            <person name="Pamer E.G."/>
        </authorList>
    </citation>
    <scope>NUCLEOTIDE SEQUENCE [LARGE SCALE GENOMIC DNA]</scope>
    <source>
        <strain evidence="10 11">DFI.7.58</strain>
    </source>
</reference>
<dbReference type="PROSITE" id="PS50968">
    <property type="entry name" value="BIOTINYL_LIPOYL"/>
    <property type="match status" value="1"/>
</dbReference>
<evidence type="ECO:0000256" key="3">
    <source>
        <dbReference type="ARBA" id="ARBA00022516"/>
    </source>
</evidence>
<feature type="domain" description="Lipoyl-binding" evidence="9">
    <location>
        <begin position="87"/>
        <end position="163"/>
    </location>
</feature>
<dbReference type="SUPFAM" id="SSF51230">
    <property type="entry name" value="Single hybrid motif"/>
    <property type="match status" value="1"/>
</dbReference>
<dbReference type="NCBIfam" id="TIGR00531">
    <property type="entry name" value="BCCP"/>
    <property type="match status" value="1"/>
</dbReference>
<keyword evidence="7 8" id="KW-0092">Biotin</keyword>
<dbReference type="PANTHER" id="PTHR45266">
    <property type="entry name" value="OXALOACETATE DECARBOXYLASE ALPHA CHAIN"/>
    <property type="match status" value="1"/>
</dbReference>
<dbReference type="PANTHER" id="PTHR45266:SF3">
    <property type="entry name" value="OXALOACETATE DECARBOXYLASE ALPHA CHAIN"/>
    <property type="match status" value="1"/>
</dbReference>
<dbReference type="RefSeq" id="WP_087234977.1">
    <property type="nucleotide sequence ID" value="NZ_JAKNHQ010000001.1"/>
</dbReference>
<keyword evidence="11" id="KW-1185">Reference proteome</keyword>
<dbReference type="InterPro" id="IPR001249">
    <property type="entry name" value="AcCoA_biotinCC"/>
</dbReference>
<dbReference type="InterPro" id="IPR000089">
    <property type="entry name" value="Biotin_lipoyl"/>
</dbReference>
<dbReference type="Gene3D" id="2.40.50.100">
    <property type="match status" value="1"/>
</dbReference>
<keyword evidence="4 8" id="KW-0276">Fatty acid metabolism</keyword>
<keyword evidence="10" id="KW-0436">Ligase</keyword>
<dbReference type="PRINTS" id="PR01071">
    <property type="entry name" value="ACOABIOTINCC"/>
</dbReference>
<evidence type="ECO:0000256" key="7">
    <source>
        <dbReference type="ARBA" id="ARBA00023267"/>
    </source>
</evidence>
<dbReference type="GO" id="GO:0003989">
    <property type="term" value="F:acetyl-CoA carboxylase activity"/>
    <property type="evidence" value="ECO:0007669"/>
    <property type="project" value="UniProtKB-EC"/>
</dbReference>
<dbReference type="PROSITE" id="PS00188">
    <property type="entry name" value="BIOTIN"/>
    <property type="match status" value="1"/>
</dbReference>
<evidence type="ECO:0000256" key="8">
    <source>
        <dbReference type="RuleBase" id="RU364072"/>
    </source>
</evidence>
<evidence type="ECO:0000313" key="11">
    <source>
        <dbReference type="Proteomes" id="UP001298681"/>
    </source>
</evidence>
<evidence type="ECO:0000256" key="6">
    <source>
        <dbReference type="ARBA" id="ARBA00023160"/>
    </source>
</evidence>
<evidence type="ECO:0000313" key="10">
    <source>
        <dbReference type="EMBL" id="MCG4609430.1"/>
    </source>
</evidence>
<comment type="function">
    <text evidence="8">This protein is a component of the acetyl coenzyme A carboxylase complex; first, biotin carboxylase catalyzes the carboxylation of the carrier protein and then the transcarboxylase transfers the carboxyl group to form malonyl-CoA.</text>
</comment>
<proteinExistence type="predicted"/>